<dbReference type="InParanoid" id="A0A2K1R343"/>
<keyword evidence="4" id="KW-1185">Reference proteome</keyword>
<feature type="region of interest" description="Disordered" evidence="1">
    <location>
        <begin position="176"/>
        <end position="206"/>
    </location>
</feature>
<feature type="compositionally biased region" description="Low complexity" evidence="1">
    <location>
        <begin position="189"/>
        <end position="204"/>
    </location>
</feature>
<keyword evidence="2" id="KW-0732">Signal</keyword>
<comment type="caution">
    <text evidence="3">The sequence shown here is derived from an EMBL/GenBank/DDBJ whole genome shotgun (WGS) entry which is preliminary data.</text>
</comment>
<accession>A0A2K1R343</accession>
<sequence>MHGIRTLLPLLAMGLALGRCTPVPVNAKAREQPIDATAMISDMESYIEKALTDGAFKDIVPIDNHNGTITFIVRSWKADTFWTIPVPSGTNVTLLEPAVKRSLDGHIDPLIRVNGSITFEAQAAEGNKVITLPAPPGIHLSFVHPAVKRNAHIASATPPSRASTIQLYSYNVPDVSQGPSIATPPPESPTAATSATPSANQTQSKIPVDTVLTAEPTITQPARLGPREVPTGPWWGTVDPDKIETWHRCYSYGGPGSPVGWGDKVKTA</sequence>
<dbReference type="AlphaFoldDB" id="A0A2K1R343"/>
<evidence type="ECO:0000313" key="3">
    <source>
        <dbReference type="EMBL" id="PNS21706.1"/>
    </source>
</evidence>
<evidence type="ECO:0000256" key="1">
    <source>
        <dbReference type="SAM" id="MobiDB-lite"/>
    </source>
</evidence>
<dbReference type="Proteomes" id="UP000243797">
    <property type="component" value="Unassembled WGS sequence"/>
</dbReference>
<proteinExistence type="predicted"/>
<reference evidence="3 4" key="1">
    <citation type="submission" date="2017-06" db="EMBL/GenBank/DDBJ databases">
        <title>Draft genome sequence of a variant of Elsinoe murrayae.</title>
        <authorList>
            <person name="Cheng Q."/>
        </authorList>
    </citation>
    <scope>NUCLEOTIDE SEQUENCE [LARGE SCALE GENOMIC DNA]</scope>
    <source>
        <strain evidence="3 4">CQ-2017a</strain>
    </source>
</reference>
<feature type="chain" id="PRO_5014438918" evidence="2">
    <location>
        <begin position="19"/>
        <end position="268"/>
    </location>
</feature>
<name>A0A2K1R343_9PEZI</name>
<evidence type="ECO:0000256" key="2">
    <source>
        <dbReference type="SAM" id="SignalP"/>
    </source>
</evidence>
<dbReference type="EMBL" id="NKHZ01000010">
    <property type="protein sequence ID" value="PNS21706.1"/>
    <property type="molecule type" value="Genomic_DNA"/>
</dbReference>
<gene>
    <name evidence="3" type="ORF">CAC42_1560</name>
</gene>
<organism evidence="3 4">
    <name type="scientific">Sphaceloma murrayae</name>
    <dbReference type="NCBI Taxonomy" id="2082308"/>
    <lineage>
        <taxon>Eukaryota</taxon>
        <taxon>Fungi</taxon>
        <taxon>Dikarya</taxon>
        <taxon>Ascomycota</taxon>
        <taxon>Pezizomycotina</taxon>
        <taxon>Dothideomycetes</taxon>
        <taxon>Dothideomycetidae</taxon>
        <taxon>Myriangiales</taxon>
        <taxon>Elsinoaceae</taxon>
        <taxon>Sphaceloma</taxon>
    </lineage>
</organism>
<evidence type="ECO:0000313" key="4">
    <source>
        <dbReference type="Proteomes" id="UP000243797"/>
    </source>
</evidence>
<protein>
    <submittedName>
        <fullName evidence="3">Uncharacterized protein</fullName>
    </submittedName>
</protein>
<feature type="signal peptide" evidence="2">
    <location>
        <begin position="1"/>
        <end position="18"/>
    </location>
</feature>